<evidence type="ECO:0000256" key="9">
    <source>
        <dbReference type="SAM" id="Phobius"/>
    </source>
</evidence>
<proteinExistence type="predicted"/>
<feature type="domain" description="Histidine kinase/HSP90-like ATPase" evidence="10">
    <location>
        <begin position="175"/>
        <end position="261"/>
    </location>
</feature>
<evidence type="ECO:0000259" key="10">
    <source>
        <dbReference type="Pfam" id="PF02518"/>
    </source>
</evidence>
<dbReference type="PANTHER" id="PTHR24421">
    <property type="entry name" value="NITRATE/NITRITE SENSOR PROTEIN NARX-RELATED"/>
    <property type="match status" value="1"/>
</dbReference>
<dbReference type="Pfam" id="PF02518">
    <property type="entry name" value="HATPase_c"/>
    <property type="match status" value="1"/>
</dbReference>
<dbReference type="AlphaFoldDB" id="A0A2W2AZ18"/>
<dbReference type="PANTHER" id="PTHR24421:SF10">
    <property type="entry name" value="NITRATE_NITRITE SENSOR PROTEIN NARQ"/>
    <property type="match status" value="1"/>
</dbReference>
<dbReference type="InterPro" id="IPR003594">
    <property type="entry name" value="HATPase_dom"/>
</dbReference>
<dbReference type="InterPro" id="IPR036890">
    <property type="entry name" value="HATPase_C_sf"/>
</dbReference>
<dbReference type="EMBL" id="QKTW01000014">
    <property type="protein sequence ID" value="PZF73264.1"/>
    <property type="molecule type" value="Genomic_DNA"/>
</dbReference>
<reference evidence="12 13" key="1">
    <citation type="submission" date="2018-06" db="EMBL/GenBank/DDBJ databases">
        <title>Mucibacter soli gen. nov., sp. nov., a new member of the family Chitinophagaceae producing mucin.</title>
        <authorList>
            <person name="Kim M.-K."/>
            <person name="Park S."/>
            <person name="Kim T.-S."/>
            <person name="Joung Y."/>
            <person name="Han J.-H."/>
            <person name="Kim S.B."/>
        </authorList>
    </citation>
    <scope>NUCLEOTIDE SEQUENCE [LARGE SCALE GENOMIC DNA]</scope>
    <source>
        <strain evidence="12 13">R1-15</strain>
    </source>
</reference>
<dbReference type="OrthoDB" id="5401121at2"/>
<keyword evidence="9" id="KW-0472">Membrane</keyword>
<dbReference type="Pfam" id="PF07730">
    <property type="entry name" value="HisKA_3"/>
    <property type="match status" value="1"/>
</dbReference>
<dbReference type="GO" id="GO:0046983">
    <property type="term" value="F:protein dimerization activity"/>
    <property type="evidence" value="ECO:0007669"/>
    <property type="project" value="InterPro"/>
</dbReference>
<evidence type="ECO:0000256" key="3">
    <source>
        <dbReference type="ARBA" id="ARBA00022553"/>
    </source>
</evidence>
<dbReference type="GO" id="GO:0000155">
    <property type="term" value="F:phosphorelay sensor kinase activity"/>
    <property type="evidence" value="ECO:0007669"/>
    <property type="project" value="InterPro"/>
</dbReference>
<organism evidence="12 13">
    <name type="scientific">Taibaiella soli</name>
    <dbReference type="NCBI Taxonomy" id="1649169"/>
    <lineage>
        <taxon>Bacteria</taxon>
        <taxon>Pseudomonadati</taxon>
        <taxon>Bacteroidota</taxon>
        <taxon>Chitinophagia</taxon>
        <taxon>Chitinophagales</taxon>
        <taxon>Chitinophagaceae</taxon>
        <taxon>Taibaiella</taxon>
    </lineage>
</organism>
<dbReference type="InterPro" id="IPR011712">
    <property type="entry name" value="Sig_transdc_His_kin_sub3_dim/P"/>
</dbReference>
<keyword evidence="8" id="KW-0902">Two-component regulatory system</keyword>
<accession>A0A2W2AZ18</accession>
<protein>
    <recommendedName>
        <fullName evidence="2">histidine kinase</fullName>
        <ecNumber evidence="2">2.7.13.3</ecNumber>
    </recommendedName>
</protein>
<sequence>MQLPEQVDIFYFLLIGTLGMLLLSAGLVIFFLVYQRRLLRQKAQLHDIEVAHQEELLFSNIKEIETERKRISTDLHDEIGSLFSTISIKMGQLELTITDTSPEVKKILDENKGLVKLGIQSIKRISHSIIPPSLEFFGLAAALEHLCGQTDSPVLKVTYSAPENFPEVSAETGLAIYRVAQELLSNAIAHSGATQVDILLQSHTSLVLFAYYDNGRGYDTGDPTIKKGLGLRNMESRINMIKGKLNTSSSPGEGVRVIIEVEI</sequence>
<keyword evidence="9" id="KW-1133">Transmembrane helix</keyword>
<comment type="caution">
    <text evidence="12">The sequence shown here is derived from an EMBL/GenBank/DDBJ whole genome shotgun (WGS) entry which is preliminary data.</text>
</comment>
<dbReference type="Gene3D" id="3.30.565.10">
    <property type="entry name" value="Histidine kinase-like ATPase, C-terminal domain"/>
    <property type="match status" value="1"/>
</dbReference>
<keyword evidence="9" id="KW-0812">Transmembrane</keyword>
<feature type="domain" description="Signal transduction histidine kinase subgroup 3 dimerisation and phosphoacceptor" evidence="11">
    <location>
        <begin position="67"/>
        <end position="132"/>
    </location>
</feature>
<keyword evidence="13" id="KW-1185">Reference proteome</keyword>
<keyword evidence="5" id="KW-0547">Nucleotide-binding</keyword>
<dbReference type="CDD" id="cd16917">
    <property type="entry name" value="HATPase_UhpB-NarQ-NarX-like"/>
    <property type="match status" value="1"/>
</dbReference>
<keyword evidence="7" id="KW-0067">ATP-binding</keyword>
<dbReference type="SUPFAM" id="SSF55874">
    <property type="entry name" value="ATPase domain of HSP90 chaperone/DNA topoisomerase II/histidine kinase"/>
    <property type="match status" value="1"/>
</dbReference>
<dbReference type="Gene3D" id="1.20.5.1930">
    <property type="match status" value="1"/>
</dbReference>
<evidence type="ECO:0000256" key="1">
    <source>
        <dbReference type="ARBA" id="ARBA00000085"/>
    </source>
</evidence>
<evidence type="ECO:0000313" key="13">
    <source>
        <dbReference type="Proteomes" id="UP000248745"/>
    </source>
</evidence>
<dbReference type="GO" id="GO:0005524">
    <property type="term" value="F:ATP binding"/>
    <property type="evidence" value="ECO:0007669"/>
    <property type="project" value="UniProtKB-KW"/>
</dbReference>
<evidence type="ECO:0000256" key="8">
    <source>
        <dbReference type="ARBA" id="ARBA00023012"/>
    </source>
</evidence>
<dbReference type="GO" id="GO:0016020">
    <property type="term" value="C:membrane"/>
    <property type="evidence" value="ECO:0007669"/>
    <property type="project" value="InterPro"/>
</dbReference>
<evidence type="ECO:0000256" key="5">
    <source>
        <dbReference type="ARBA" id="ARBA00022741"/>
    </source>
</evidence>
<dbReference type="RefSeq" id="WP_110998543.1">
    <property type="nucleotide sequence ID" value="NZ_QKTW01000014.1"/>
</dbReference>
<keyword evidence="3" id="KW-0597">Phosphoprotein</keyword>
<keyword evidence="4" id="KW-0808">Transferase</keyword>
<keyword evidence="6" id="KW-0418">Kinase</keyword>
<evidence type="ECO:0000256" key="7">
    <source>
        <dbReference type="ARBA" id="ARBA00022840"/>
    </source>
</evidence>
<gene>
    <name evidence="12" type="ORF">DN068_08825</name>
</gene>
<evidence type="ECO:0000256" key="4">
    <source>
        <dbReference type="ARBA" id="ARBA00022679"/>
    </source>
</evidence>
<evidence type="ECO:0000256" key="2">
    <source>
        <dbReference type="ARBA" id="ARBA00012438"/>
    </source>
</evidence>
<dbReference type="InterPro" id="IPR050482">
    <property type="entry name" value="Sensor_HK_TwoCompSys"/>
</dbReference>
<evidence type="ECO:0000256" key="6">
    <source>
        <dbReference type="ARBA" id="ARBA00022777"/>
    </source>
</evidence>
<dbReference type="EC" id="2.7.13.3" evidence="2"/>
<name>A0A2W2AZ18_9BACT</name>
<comment type="catalytic activity">
    <reaction evidence="1">
        <text>ATP + protein L-histidine = ADP + protein N-phospho-L-histidine.</text>
        <dbReference type="EC" id="2.7.13.3"/>
    </reaction>
</comment>
<evidence type="ECO:0000313" key="12">
    <source>
        <dbReference type="EMBL" id="PZF73264.1"/>
    </source>
</evidence>
<dbReference type="Proteomes" id="UP000248745">
    <property type="component" value="Unassembled WGS sequence"/>
</dbReference>
<evidence type="ECO:0000259" key="11">
    <source>
        <dbReference type="Pfam" id="PF07730"/>
    </source>
</evidence>
<feature type="transmembrane region" description="Helical" evidence="9">
    <location>
        <begin position="12"/>
        <end position="34"/>
    </location>
</feature>